<keyword evidence="3" id="KW-1185">Reference proteome</keyword>
<proteinExistence type="predicted"/>
<dbReference type="PANTHER" id="PTHR10587">
    <property type="entry name" value="GLYCOSYL TRANSFERASE-RELATED"/>
    <property type="match status" value="1"/>
</dbReference>
<name>A0A6V8LPD9_9ACTN</name>
<reference evidence="2 3" key="1">
    <citation type="submission" date="2020-03" db="EMBL/GenBank/DDBJ databases">
        <title>Whole genome shotgun sequence of Phytohabitans rumicis NBRC 108638.</title>
        <authorList>
            <person name="Komaki H."/>
            <person name="Tamura T."/>
        </authorList>
    </citation>
    <scope>NUCLEOTIDE SEQUENCE [LARGE SCALE GENOMIC DNA]</scope>
    <source>
        <strain evidence="2 3">NBRC 108638</strain>
    </source>
</reference>
<dbReference type="GO" id="GO:0016810">
    <property type="term" value="F:hydrolase activity, acting on carbon-nitrogen (but not peptide) bonds"/>
    <property type="evidence" value="ECO:0007669"/>
    <property type="project" value="InterPro"/>
</dbReference>
<dbReference type="GO" id="GO:0005975">
    <property type="term" value="P:carbohydrate metabolic process"/>
    <property type="evidence" value="ECO:0007669"/>
    <property type="project" value="InterPro"/>
</dbReference>
<gene>
    <name evidence="2" type="ORF">Prum_097280</name>
</gene>
<dbReference type="AlphaFoldDB" id="A0A6V8LPD9"/>
<evidence type="ECO:0000313" key="3">
    <source>
        <dbReference type="Proteomes" id="UP000482960"/>
    </source>
</evidence>
<evidence type="ECO:0000259" key="1">
    <source>
        <dbReference type="PROSITE" id="PS51677"/>
    </source>
</evidence>
<dbReference type="Proteomes" id="UP000482960">
    <property type="component" value="Unassembled WGS sequence"/>
</dbReference>
<dbReference type="Gene3D" id="3.20.20.370">
    <property type="entry name" value="Glycoside hydrolase/deacetylase"/>
    <property type="match status" value="1"/>
</dbReference>
<dbReference type="InterPro" id="IPR011330">
    <property type="entry name" value="Glyco_hydro/deAcase_b/a-brl"/>
</dbReference>
<dbReference type="SUPFAM" id="SSF88713">
    <property type="entry name" value="Glycoside hydrolase/deacetylase"/>
    <property type="match status" value="1"/>
</dbReference>
<dbReference type="InterPro" id="IPR050248">
    <property type="entry name" value="Polysacc_deacetylase_ArnD"/>
</dbReference>
<protein>
    <recommendedName>
        <fullName evidence="1">NodB homology domain-containing protein</fullName>
    </recommendedName>
</protein>
<dbReference type="InterPro" id="IPR002509">
    <property type="entry name" value="NODB_dom"/>
</dbReference>
<feature type="domain" description="NodB homology" evidence="1">
    <location>
        <begin position="57"/>
        <end position="238"/>
    </location>
</feature>
<accession>A0A6V8LPD9</accession>
<comment type="caution">
    <text evidence="2">The sequence shown here is derived from an EMBL/GenBank/DDBJ whole genome shotgun (WGS) entry which is preliminary data.</text>
</comment>
<organism evidence="2 3">
    <name type="scientific">Phytohabitans rumicis</name>
    <dbReference type="NCBI Taxonomy" id="1076125"/>
    <lineage>
        <taxon>Bacteria</taxon>
        <taxon>Bacillati</taxon>
        <taxon>Actinomycetota</taxon>
        <taxon>Actinomycetes</taxon>
        <taxon>Micromonosporales</taxon>
        <taxon>Micromonosporaceae</taxon>
    </lineage>
</organism>
<dbReference type="Pfam" id="PF01522">
    <property type="entry name" value="Polysacc_deac_1"/>
    <property type="match status" value="1"/>
</dbReference>
<dbReference type="CDD" id="cd10917">
    <property type="entry name" value="CE4_NodB_like_6s_7s"/>
    <property type="match status" value="1"/>
</dbReference>
<dbReference type="EMBL" id="BLPG01000002">
    <property type="protein sequence ID" value="GFJ96086.1"/>
    <property type="molecule type" value="Genomic_DNA"/>
</dbReference>
<sequence>MTVAAGISAGAALTRIPDLVTSDRLPLGGGYAPAGVASGWSPRGGLNVRWHVPTEQPFVALTFDDGPGPQWTPMVLDVLDRHRAPATFFVVGERLTRHEDLMRHRIGRHELGNHTWAHRDLGKLDEAGVRDQLLRTHVAIRRVAGYPPTLMRPPWGHLGGSTLVIADEFEYDVVMWSHQMREKRYAHNPPAQARDIVDNVQPGSIVLAHDIGARHRLVALNQLDAILNGLHRRGLRPVTVSTLIAAAAAGRASIKDFRADQGQMAAEK</sequence>
<evidence type="ECO:0000313" key="2">
    <source>
        <dbReference type="EMBL" id="GFJ96086.1"/>
    </source>
</evidence>
<reference evidence="2 3" key="2">
    <citation type="submission" date="2020-03" db="EMBL/GenBank/DDBJ databases">
        <authorList>
            <person name="Ichikawa N."/>
            <person name="Kimura A."/>
            <person name="Kitahashi Y."/>
            <person name="Uohara A."/>
        </authorList>
    </citation>
    <scope>NUCLEOTIDE SEQUENCE [LARGE SCALE GENOMIC DNA]</scope>
    <source>
        <strain evidence="2 3">NBRC 108638</strain>
    </source>
</reference>
<dbReference type="PROSITE" id="PS51677">
    <property type="entry name" value="NODB"/>
    <property type="match status" value="1"/>
</dbReference>
<dbReference type="RefSeq" id="WP_246278777.1">
    <property type="nucleotide sequence ID" value="NZ_BLPG01000002.1"/>
</dbReference>